<feature type="region of interest" description="Disordered" evidence="5">
    <location>
        <begin position="425"/>
        <end position="614"/>
    </location>
</feature>
<comment type="caution">
    <text evidence="8">The sequence shown here is derived from an EMBL/GenBank/DDBJ whole genome shotgun (WGS) entry which is preliminary data.</text>
</comment>
<evidence type="ECO:0000256" key="5">
    <source>
        <dbReference type="SAM" id="MobiDB-lite"/>
    </source>
</evidence>
<dbReference type="AlphaFoldDB" id="A0AAP0D445"/>
<feature type="region of interest" description="Disordered" evidence="5">
    <location>
        <begin position="646"/>
        <end position="718"/>
    </location>
</feature>
<evidence type="ECO:0000256" key="2">
    <source>
        <dbReference type="ARBA" id="ARBA00009087"/>
    </source>
</evidence>
<feature type="region of interest" description="Disordered" evidence="5">
    <location>
        <begin position="274"/>
        <end position="298"/>
    </location>
</feature>
<dbReference type="Pfam" id="PF08159">
    <property type="entry name" value="NUC153"/>
    <property type="match status" value="1"/>
</dbReference>
<feature type="compositionally biased region" description="Acidic residues" evidence="5">
    <location>
        <begin position="119"/>
        <end position="141"/>
    </location>
</feature>
<evidence type="ECO:0000313" key="9">
    <source>
        <dbReference type="Proteomes" id="UP001408789"/>
    </source>
</evidence>
<feature type="compositionally biased region" description="Basic residues" evidence="5">
    <location>
        <begin position="1"/>
        <end position="12"/>
    </location>
</feature>
<feature type="compositionally biased region" description="Acidic residues" evidence="5">
    <location>
        <begin position="174"/>
        <end position="185"/>
    </location>
</feature>
<reference evidence="8 9" key="1">
    <citation type="submission" date="2024-04" db="EMBL/GenBank/DDBJ databases">
        <title>The reference genome of an endangered Asteraceae, Deinandra increscens subsp. villosa, native to the Central Coast of California.</title>
        <authorList>
            <person name="Guilliams M."/>
            <person name="Hasenstab-Lehman K."/>
            <person name="Meyer R."/>
            <person name="Mcevoy S."/>
        </authorList>
    </citation>
    <scope>NUCLEOTIDE SEQUENCE [LARGE SCALE GENOMIC DNA]</scope>
    <source>
        <tissue evidence="8">Leaf</tissue>
    </source>
</reference>
<evidence type="ECO:0000259" key="6">
    <source>
        <dbReference type="Pfam" id="PF08159"/>
    </source>
</evidence>
<keyword evidence="3" id="KW-0175">Coiled coil</keyword>
<dbReference type="PANTHER" id="PTHR12202">
    <property type="entry name" value="ESF1 HOMOLOG"/>
    <property type="match status" value="1"/>
</dbReference>
<dbReference type="InterPro" id="IPR056750">
    <property type="entry name" value="RRM_ESF1"/>
</dbReference>
<dbReference type="EMBL" id="JBCNJP010000015">
    <property type="protein sequence ID" value="KAK9067416.1"/>
    <property type="molecule type" value="Genomic_DNA"/>
</dbReference>
<feature type="compositionally biased region" description="Acidic residues" evidence="5">
    <location>
        <begin position="289"/>
        <end position="298"/>
    </location>
</feature>
<feature type="domain" description="NUC153" evidence="6">
    <location>
        <begin position="618"/>
        <end position="641"/>
    </location>
</feature>
<feature type="compositionally biased region" description="Basic and acidic residues" evidence="5">
    <location>
        <begin position="103"/>
        <end position="118"/>
    </location>
</feature>
<evidence type="ECO:0000256" key="1">
    <source>
        <dbReference type="ARBA" id="ARBA00004604"/>
    </source>
</evidence>
<feature type="compositionally biased region" description="Acidic residues" evidence="5">
    <location>
        <begin position="460"/>
        <end position="470"/>
    </location>
</feature>
<dbReference type="PANTHER" id="PTHR12202:SF0">
    <property type="entry name" value="ESF1 HOMOLOG"/>
    <property type="match status" value="1"/>
</dbReference>
<dbReference type="GO" id="GO:0003723">
    <property type="term" value="F:RNA binding"/>
    <property type="evidence" value="ECO:0007669"/>
    <property type="project" value="TreeGrafter"/>
</dbReference>
<keyword evidence="9" id="KW-1185">Reference proteome</keyword>
<dbReference type="GO" id="GO:0005730">
    <property type="term" value="C:nucleolus"/>
    <property type="evidence" value="ECO:0007669"/>
    <property type="project" value="UniProtKB-SubCell"/>
</dbReference>
<evidence type="ECO:0000256" key="3">
    <source>
        <dbReference type="ARBA" id="ARBA00023054"/>
    </source>
</evidence>
<evidence type="ECO:0000256" key="4">
    <source>
        <dbReference type="ARBA" id="ARBA00023242"/>
    </source>
</evidence>
<gene>
    <name evidence="8" type="ORF">SSX86_014745</name>
</gene>
<sequence>MGSKNKKNKAGKKAPVANTAATPAGNRVFGAGNKVITDERFASSQKDPRFQDVPKHRNKVAIDSRFDRMYTDKNFSTSSARVDKRGKAKSDGVSSQSVLKHYYRTDDVEKKQKKLREESDPDPDPESGEDDEDVESDEEKAEYERIDAEKVKNVREKLSESESESESGSGSEFSGDEESGEDVVDDFASTDTDEDDGAYLEEETIALQEENVPEIDKETHRLAIVNLDWNQVQAVDLFVVLSSFLPKTGQILSVSVYPSEFGLKRMEEEAVRGPVGLFDDEDEKNKNDDDSDNSDDEIDNEKLRAYELSRLRYYFAVVVCDSIATADYIYKSCDGIEFERSSNKLDLRFIPDSMEFKHPARDVATEAPANYEGIDFQTRALQLSKIDLTWDETEAQRSKKLKRKINVDQESNYVKDELELKEFIASSDSESDEDENNADGGNKKRQKTDAYRALLQSGDGSDEDEEDDKMDMEVTFNTGLEDLSKKILEKKDKESETVWDAYLRKRKEKKKARKNRSKDSSDDDNESGRSDDEPVEEPGDFFAGDAAQKKKESRGKKDQKPETAEDGEASRAELELLFATDDGGDANNVKGYNMKRKKSKGKKDDIDEEKIPAADYEDPRFSSLITRSEFALDPTDPRFKRSATYVRQVAHKQSKGDLDEPEGQHNDLPIAAQDLEANAKSDSRKDKHEISMLLKSVKMKSKQLAVPSHGKKIKRKGK</sequence>
<proteinExistence type="inferred from homology"/>
<dbReference type="InterPro" id="IPR012580">
    <property type="entry name" value="NUC153"/>
</dbReference>
<name>A0AAP0D445_9ASTR</name>
<comment type="subcellular location">
    <subcellularLocation>
        <location evidence="1">Nucleus</location>
        <location evidence="1">Nucleolus</location>
    </subcellularLocation>
</comment>
<feature type="compositionally biased region" description="Basic residues" evidence="5">
    <location>
        <begin position="504"/>
        <end position="516"/>
    </location>
</feature>
<dbReference type="Pfam" id="PF25121">
    <property type="entry name" value="RRM_ESF1"/>
    <property type="match status" value="1"/>
</dbReference>
<feature type="compositionally biased region" description="Basic and acidic residues" evidence="5">
    <location>
        <begin position="81"/>
        <end position="90"/>
    </location>
</feature>
<comment type="similarity">
    <text evidence="2">Belongs to the ESF1 family.</text>
</comment>
<dbReference type="Proteomes" id="UP001408789">
    <property type="component" value="Unassembled WGS sequence"/>
</dbReference>
<dbReference type="GO" id="GO:0006364">
    <property type="term" value="P:rRNA processing"/>
    <property type="evidence" value="ECO:0007669"/>
    <property type="project" value="InterPro"/>
</dbReference>
<evidence type="ECO:0000313" key="8">
    <source>
        <dbReference type="EMBL" id="KAK9067416.1"/>
    </source>
</evidence>
<feature type="compositionally biased region" description="Basic and acidic residues" evidence="5">
    <location>
        <begin position="654"/>
        <end position="665"/>
    </location>
</feature>
<organism evidence="8 9">
    <name type="scientific">Deinandra increscens subsp. villosa</name>
    <dbReference type="NCBI Taxonomy" id="3103831"/>
    <lineage>
        <taxon>Eukaryota</taxon>
        <taxon>Viridiplantae</taxon>
        <taxon>Streptophyta</taxon>
        <taxon>Embryophyta</taxon>
        <taxon>Tracheophyta</taxon>
        <taxon>Spermatophyta</taxon>
        <taxon>Magnoliopsida</taxon>
        <taxon>eudicotyledons</taxon>
        <taxon>Gunneridae</taxon>
        <taxon>Pentapetalae</taxon>
        <taxon>asterids</taxon>
        <taxon>campanulids</taxon>
        <taxon>Asterales</taxon>
        <taxon>Asteraceae</taxon>
        <taxon>Asteroideae</taxon>
        <taxon>Heliantheae alliance</taxon>
        <taxon>Madieae</taxon>
        <taxon>Madiinae</taxon>
        <taxon>Deinandra</taxon>
    </lineage>
</organism>
<feature type="region of interest" description="Disordered" evidence="5">
    <location>
        <begin position="1"/>
        <end position="196"/>
    </location>
</feature>
<feature type="domain" description="ESF1 RRM" evidence="7">
    <location>
        <begin position="219"/>
        <end position="365"/>
    </location>
</feature>
<dbReference type="InterPro" id="IPR039754">
    <property type="entry name" value="Esf1"/>
</dbReference>
<keyword evidence="4" id="KW-0539">Nucleus</keyword>
<accession>A0AAP0D445</accession>
<feature type="compositionally biased region" description="Basic residues" evidence="5">
    <location>
        <begin position="709"/>
        <end position="718"/>
    </location>
</feature>
<feature type="compositionally biased region" description="Basic and acidic residues" evidence="5">
    <location>
        <begin position="547"/>
        <end position="574"/>
    </location>
</feature>
<protein>
    <recommendedName>
        <fullName evidence="10">NUC153 domain-containing protein</fullName>
    </recommendedName>
</protein>
<feature type="compositionally biased region" description="Basic and acidic residues" evidence="5">
    <location>
        <begin position="142"/>
        <end position="160"/>
    </location>
</feature>
<evidence type="ECO:0008006" key="10">
    <source>
        <dbReference type="Google" id="ProtNLM"/>
    </source>
</evidence>
<feature type="compositionally biased region" description="Basic and acidic residues" evidence="5">
    <location>
        <begin position="677"/>
        <end position="690"/>
    </location>
</feature>
<feature type="compositionally biased region" description="Basic and acidic residues" evidence="5">
    <location>
        <begin position="482"/>
        <end position="496"/>
    </location>
</feature>
<feature type="compositionally biased region" description="Basic and acidic residues" evidence="5">
    <location>
        <begin position="36"/>
        <end position="71"/>
    </location>
</feature>
<feature type="compositionally biased region" description="Basic and acidic residues" evidence="5">
    <location>
        <begin position="602"/>
        <end position="614"/>
    </location>
</feature>
<evidence type="ECO:0000259" key="7">
    <source>
        <dbReference type="Pfam" id="PF25121"/>
    </source>
</evidence>